<evidence type="ECO:0000256" key="1">
    <source>
        <dbReference type="ARBA" id="ARBA00022450"/>
    </source>
</evidence>
<name>A0A9P3B5W1_9EURO</name>
<dbReference type="OrthoDB" id="329835at2759"/>
<dbReference type="InterPro" id="IPR016036">
    <property type="entry name" value="Malonyl_transacylase_ACP-bd"/>
</dbReference>
<evidence type="ECO:0000259" key="4">
    <source>
        <dbReference type="SMART" id="SM00827"/>
    </source>
</evidence>
<dbReference type="InterPro" id="IPR014043">
    <property type="entry name" value="Acyl_transferase_dom"/>
</dbReference>
<keyword evidence="6" id="KW-1185">Reference proteome</keyword>
<dbReference type="EMBL" id="BHVY01000001">
    <property type="protein sequence ID" value="GIJ82124.1"/>
    <property type="molecule type" value="Genomic_DNA"/>
</dbReference>
<keyword evidence="1" id="KW-0596">Phosphopantetheine</keyword>
<dbReference type="PANTHER" id="PTHR43775">
    <property type="entry name" value="FATTY ACID SYNTHASE"/>
    <property type="match status" value="1"/>
</dbReference>
<evidence type="ECO:0000256" key="2">
    <source>
        <dbReference type="ARBA" id="ARBA00022553"/>
    </source>
</evidence>
<dbReference type="RefSeq" id="XP_043152871.1">
    <property type="nucleotide sequence ID" value="XM_043296936.1"/>
</dbReference>
<accession>A0A9P3B5W1</accession>
<dbReference type="GeneID" id="66999240"/>
<sequence>MGTPLKTVNLQLAPCGSVLPRMNGYGRLWSTLGEKPAVVVGASLGEYAALYAARALSAGDVIFLVGQRALLMQELCTANSYGMLAVQGTVEDIRRCVQGRAYEVACINTPRGITITASIKDIVDIQEFLGSQGYRTVKLNVPFAFHSSQMEPILDRYEDITKYVSFRSLKIQPISPTSLVACLILRDNTRAPVRFAEALAKAQDMGLVNSHTVWVEIGVHPTYSGAVRATVADLEVIVPSLRSDETNWHTLAVSMCTLQETGVPLDWNEWYRPFESEVRLLNLPSYQWDLKNHWIQHNGDWLLVKDKRPATDSVSAATPSLRTALVHQILEESFWPDGGEIVVQSDVMDKDFFAVASGHKMSGRPLVSVFAYTDIAFTLARYMYSRLKPESPLAAMDFGQVRVFQGLIPRKDRSKPQWVRMRMQADLRRTAMQLSLSRLLDDSSQTPEEKLDSGVVTCGDRRAGRMNGPTTPTC</sequence>
<evidence type="ECO:0000313" key="5">
    <source>
        <dbReference type="EMBL" id="GIJ82124.1"/>
    </source>
</evidence>
<dbReference type="AlphaFoldDB" id="A0A9P3B5W1"/>
<dbReference type="Proteomes" id="UP001043456">
    <property type="component" value="Unassembled WGS sequence"/>
</dbReference>
<dbReference type="GO" id="GO:0006633">
    <property type="term" value="P:fatty acid biosynthetic process"/>
    <property type="evidence" value="ECO:0007669"/>
    <property type="project" value="TreeGrafter"/>
</dbReference>
<comment type="caution">
    <text evidence="5">The sequence shown here is derived from an EMBL/GenBank/DDBJ whole genome shotgun (WGS) entry which is preliminary data.</text>
</comment>
<evidence type="ECO:0000256" key="3">
    <source>
        <dbReference type="ARBA" id="ARBA00022679"/>
    </source>
</evidence>
<gene>
    <name evidence="5" type="ORF">Asppvi_000627</name>
</gene>
<dbReference type="InterPro" id="IPR042104">
    <property type="entry name" value="PKS_dehydratase_sf"/>
</dbReference>
<keyword evidence="2" id="KW-0597">Phosphoprotein</keyword>
<dbReference type="SUPFAM" id="SSF55048">
    <property type="entry name" value="Probable ACP-binding domain of malonyl-CoA ACP transacylase"/>
    <property type="match status" value="1"/>
</dbReference>
<protein>
    <recommendedName>
        <fullName evidence="4">Malonyl-CoA:ACP transacylase (MAT) domain-containing protein</fullName>
    </recommendedName>
</protein>
<dbReference type="InterPro" id="IPR016035">
    <property type="entry name" value="Acyl_Trfase/lysoPLipase"/>
</dbReference>
<evidence type="ECO:0000313" key="6">
    <source>
        <dbReference type="Proteomes" id="UP001043456"/>
    </source>
</evidence>
<dbReference type="SMART" id="SM00827">
    <property type="entry name" value="PKS_AT"/>
    <property type="match status" value="1"/>
</dbReference>
<proteinExistence type="predicted"/>
<dbReference type="Gene3D" id="3.10.129.110">
    <property type="entry name" value="Polyketide synthase dehydratase"/>
    <property type="match status" value="1"/>
</dbReference>
<dbReference type="GO" id="GO:0004312">
    <property type="term" value="F:fatty acid synthase activity"/>
    <property type="evidence" value="ECO:0007669"/>
    <property type="project" value="TreeGrafter"/>
</dbReference>
<feature type="domain" description="Malonyl-CoA:ACP transacylase (MAT)" evidence="4">
    <location>
        <begin position="12"/>
        <end position="245"/>
    </location>
</feature>
<dbReference type="Gene3D" id="3.40.366.10">
    <property type="entry name" value="Malonyl-Coenzyme A Acyl Carrier Protein, domain 2"/>
    <property type="match status" value="1"/>
</dbReference>
<dbReference type="InterPro" id="IPR001227">
    <property type="entry name" value="Ac_transferase_dom_sf"/>
</dbReference>
<dbReference type="Pfam" id="PF00698">
    <property type="entry name" value="Acyl_transf_1"/>
    <property type="match status" value="1"/>
</dbReference>
<reference evidence="5 6" key="1">
    <citation type="submission" date="2018-10" db="EMBL/GenBank/DDBJ databases">
        <title>Pan-genome distribution and transcriptional activeness of fungal secondary metabolism genes in Aspergillus section Fumigati.</title>
        <authorList>
            <person name="Takahashi H."/>
            <person name="Umemura M."/>
            <person name="Ninomiya A."/>
            <person name="Kusuya Y."/>
            <person name="Urayama S."/>
            <person name="Shimizu M."/>
            <person name="Watanabe A."/>
            <person name="Kamei K."/>
            <person name="Yaguchi T."/>
            <person name="Hagiwara D."/>
        </authorList>
    </citation>
    <scope>NUCLEOTIDE SEQUENCE [LARGE SCALE GENOMIC DNA]</scope>
    <source>
        <strain evidence="5 6">IFM 55266</strain>
    </source>
</reference>
<dbReference type="GO" id="GO:0044550">
    <property type="term" value="P:secondary metabolite biosynthetic process"/>
    <property type="evidence" value="ECO:0007669"/>
    <property type="project" value="TreeGrafter"/>
</dbReference>
<dbReference type="Gene3D" id="3.30.70.3290">
    <property type="match status" value="1"/>
</dbReference>
<dbReference type="PANTHER" id="PTHR43775:SF37">
    <property type="entry name" value="SI:DKEY-61P9.11"/>
    <property type="match status" value="1"/>
</dbReference>
<keyword evidence="3" id="KW-0808">Transferase</keyword>
<dbReference type="InterPro" id="IPR050091">
    <property type="entry name" value="PKS_NRPS_Biosynth_Enz"/>
</dbReference>
<dbReference type="SUPFAM" id="SSF52151">
    <property type="entry name" value="FabD/lysophospholipase-like"/>
    <property type="match status" value="1"/>
</dbReference>
<organism evidence="5 6">
    <name type="scientific">Aspergillus pseudoviridinutans</name>
    <dbReference type="NCBI Taxonomy" id="1517512"/>
    <lineage>
        <taxon>Eukaryota</taxon>
        <taxon>Fungi</taxon>
        <taxon>Dikarya</taxon>
        <taxon>Ascomycota</taxon>
        <taxon>Pezizomycotina</taxon>
        <taxon>Eurotiomycetes</taxon>
        <taxon>Eurotiomycetidae</taxon>
        <taxon>Eurotiales</taxon>
        <taxon>Aspergillaceae</taxon>
        <taxon>Aspergillus</taxon>
        <taxon>Aspergillus subgen. Fumigati</taxon>
    </lineage>
</organism>